<dbReference type="SUPFAM" id="SSF52540">
    <property type="entry name" value="P-loop containing nucleoside triphosphate hydrolases"/>
    <property type="match status" value="1"/>
</dbReference>
<dbReference type="EMBL" id="AP024169">
    <property type="protein sequence ID" value="BCN30791.1"/>
    <property type="molecule type" value="Genomic_DNA"/>
</dbReference>
<dbReference type="KEGG" id="ahb:bsdtb5_20860"/>
<accession>A0A7R7EKX8</accession>
<dbReference type="Pfam" id="PF07931">
    <property type="entry name" value="CPT"/>
    <property type="match status" value="1"/>
</dbReference>
<keyword evidence="2" id="KW-1185">Reference proteome</keyword>
<dbReference type="AlphaFoldDB" id="A0A7R7EKX8"/>
<organism evidence="1 2">
    <name type="scientific">Anaeromicropila herbilytica</name>
    <dbReference type="NCBI Taxonomy" id="2785025"/>
    <lineage>
        <taxon>Bacteria</taxon>
        <taxon>Bacillati</taxon>
        <taxon>Bacillota</taxon>
        <taxon>Clostridia</taxon>
        <taxon>Lachnospirales</taxon>
        <taxon>Lachnospiraceae</taxon>
        <taxon>Anaeromicropila</taxon>
    </lineage>
</organism>
<dbReference type="Proteomes" id="UP000595897">
    <property type="component" value="Chromosome"/>
</dbReference>
<evidence type="ECO:0008006" key="3">
    <source>
        <dbReference type="Google" id="ProtNLM"/>
    </source>
</evidence>
<gene>
    <name evidence="1" type="ORF">bsdtb5_20860</name>
</gene>
<dbReference type="RefSeq" id="WP_271715986.1">
    <property type="nucleotide sequence ID" value="NZ_AP024169.1"/>
</dbReference>
<protein>
    <recommendedName>
        <fullName evidence="3">Chemotaxis protein</fullName>
    </recommendedName>
</protein>
<reference evidence="1 2" key="1">
    <citation type="submission" date="2020-11" db="EMBL/GenBank/DDBJ databases">
        <title>Draft genome sequencing of a Lachnospiraceae strain isolated from anoxic soil subjected to BSD treatment.</title>
        <authorList>
            <person name="Uek A."/>
            <person name="Tonouchi A."/>
        </authorList>
    </citation>
    <scope>NUCLEOTIDE SEQUENCE [LARGE SCALE GENOMIC DNA]</scope>
    <source>
        <strain evidence="1 2">TB5</strain>
    </source>
</reference>
<name>A0A7R7EKX8_9FIRM</name>
<dbReference type="InterPro" id="IPR027417">
    <property type="entry name" value="P-loop_NTPase"/>
</dbReference>
<dbReference type="Gene3D" id="3.40.50.300">
    <property type="entry name" value="P-loop containing nucleotide triphosphate hydrolases"/>
    <property type="match status" value="1"/>
</dbReference>
<proteinExistence type="predicted"/>
<sequence>MSEKGKIIFLNGVTSAGKTSIVDEMQARKDRILYVVANDLFEEVIGEEYLKEDFWKYFSEVILMMYRTARLFSDYGKDIIIDGIIVEQPEIRPHYLKLKEIFNGYPLEIIEVYCPLEVCKKRNIERGDRYETQSEEQYHILAEEIEYCYKVDTSLHTSKECADMIIEYVFGD</sequence>
<evidence type="ECO:0000313" key="2">
    <source>
        <dbReference type="Proteomes" id="UP000595897"/>
    </source>
</evidence>
<evidence type="ECO:0000313" key="1">
    <source>
        <dbReference type="EMBL" id="BCN30791.1"/>
    </source>
</evidence>